<dbReference type="Pfam" id="PF09643">
    <property type="entry name" value="YopX"/>
    <property type="match status" value="1"/>
</dbReference>
<feature type="domain" description="YopX protein" evidence="1">
    <location>
        <begin position="43"/>
        <end position="118"/>
    </location>
</feature>
<comment type="caution">
    <text evidence="2">The sequence shown here is derived from an EMBL/GenBank/DDBJ whole genome shotgun (WGS) entry which is preliminary data.</text>
</comment>
<accession>A0A7U8B476</accession>
<dbReference type="InterPro" id="IPR023385">
    <property type="entry name" value="YopX-like_C"/>
</dbReference>
<organism evidence="2 3">
    <name type="scientific">Campylobacter upsaliensis</name>
    <dbReference type="NCBI Taxonomy" id="28080"/>
    <lineage>
        <taxon>Bacteria</taxon>
        <taxon>Pseudomonadati</taxon>
        <taxon>Campylobacterota</taxon>
        <taxon>Epsilonproteobacteria</taxon>
        <taxon>Campylobacterales</taxon>
        <taxon>Campylobacteraceae</taxon>
        <taxon>Campylobacter</taxon>
    </lineage>
</organism>
<evidence type="ECO:0000259" key="1">
    <source>
        <dbReference type="Pfam" id="PF09643"/>
    </source>
</evidence>
<dbReference type="Proteomes" id="UP000535305">
    <property type="component" value="Unassembled WGS sequence"/>
</dbReference>
<evidence type="ECO:0000313" key="2">
    <source>
        <dbReference type="EMBL" id="EAJ1622514.1"/>
    </source>
</evidence>
<sequence>MKLKDFDFRINDKEKARNYIYYFDPKQFMKKMLIDTSLYETLELELWSGVCDKRGFRIYEGDVIECEAKIAGLYKKVRGSVIFKDRCFYVLVNKDIYKLNTLLNIKLLGNIHEKKELLNH</sequence>
<dbReference type="Gene3D" id="2.30.30.290">
    <property type="entry name" value="YopX-like domains"/>
    <property type="match status" value="1"/>
</dbReference>
<dbReference type="InterPro" id="IPR019096">
    <property type="entry name" value="YopX_protein"/>
</dbReference>
<proteinExistence type="predicted"/>
<gene>
    <name evidence="2" type="ORF">CT510_07705</name>
</gene>
<name>A0A7U8B476_CAMUP</name>
<dbReference type="SUPFAM" id="SSF159006">
    <property type="entry name" value="YopX-like"/>
    <property type="match status" value="1"/>
</dbReference>
<protein>
    <recommendedName>
        <fullName evidence="1">YopX protein domain-containing protein</fullName>
    </recommendedName>
</protein>
<dbReference type="EMBL" id="AABVLA010000036">
    <property type="protein sequence ID" value="EAJ1622514.1"/>
    <property type="molecule type" value="Genomic_DNA"/>
</dbReference>
<keyword evidence="3" id="KW-1185">Reference proteome</keyword>
<reference evidence="2 3" key="1">
    <citation type="submission" date="2018-06" db="EMBL/GenBank/DDBJ databases">
        <authorList>
            <consortium name="PulseNet: The National Subtyping Network for Foodborne Disease Surveillance"/>
            <person name="Tarr C.L."/>
            <person name="Trees E."/>
            <person name="Katz L.S."/>
            <person name="Carleton-Romer H.A."/>
            <person name="Stroika S."/>
            <person name="Kucerova Z."/>
            <person name="Roache K.F."/>
            <person name="Sabol A.L."/>
            <person name="Besser J."/>
            <person name="Gerner-Smidt P."/>
        </authorList>
    </citation>
    <scope>NUCLEOTIDE SEQUENCE [LARGE SCALE GENOMIC DNA]</scope>
    <source>
        <strain evidence="2 3">PNUSAC003104</strain>
    </source>
</reference>
<evidence type="ECO:0000313" key="3">
    <source>
        <dbReference type="Proteomes" id="UP000535305"/>
    </source>
</evidence>
<dbReference type="AlphaFoldDB" id="A0A7U8B476"/>